<dbReference type="PANTHER" id="PTHR43689">
    <property type="entry name" value="HYDROLASE"/>
    <property type="match status" value="1"/>
</dbReference>
<organism evidence="2 3">
    <name type="scientific">Conexibacter arvalis</name>
    <dbReference type="NCBI Taxonomy" id="912552"/>
    <lineage>
        <taxon>Bacteria</taxon>
        <taxon>Bacillati</taxon>
        <taxon>Actinomycetota</taxon>
        <taxon>Thermoleophilia</taxon>
        <taxon>Solirubrobacterales</taxon>
        <taxon>Conexibacteraceae</taxon>
        <taxon>Conexibacter</taxon>
    </lineage>
</organism>
<name>A0A840IAQ9_9ACTN</name>
<dbReference type="EMBL" id="JACHNU010000001">
    <property type="protein sequence ID" value="MBB4661204.1"/>
    <property type="molecule type" value="Genomic_DNA"/>
</dbReference>
<dbReference type="Pfam" id="PF12697">
    <property type="entry name" value="Abhydrolase_6"/>
    <property type="match status" value="1"/>
</dbReference>
<proteinExistence type="predicted"/>
<dbReference type="RefSeq" id="WP_183339181.1">
    <property type="nucleotide sequence ID" value="NZ_JACHNU010000001.1"/>
</dbReference>
<sequence length="309" mass="33414">MEPLFEHRMEFAGTETRVLELEGRGDPVVLFHGWSDSADTWRHLLALMAREERRAIAVDLPGFGTAAPAADGPLLPQLDAFVEAVVRYAVADIRAPRRGPAGGSRARRGGGRATVVGNSLGGCLALRLAERAGGRRSRAQVARVVAIAPAGLDMAGWFKVVEHDPVVRSLLALPLPLPRRAVQEVVARVYGALAFAHPEAIEPGVARAYARHHPDRAAVARLLASGRRLLPELREPFELGAIDCPLLLIWGDRDRMVYASGAERVLAAVPQARLELIEECGHCPQVERPELVAELILATERRGGGRRAA</sequence>
<dbReference type="InterPro" id="IPR029058">
    <property type="entry name" value="AB_hydrolase_fold"/>
</dbReference>
<accession>A0A840IAQ9</accession>
<dbReference type="SUPFAM" id="SSF53474">
    <property type="entry name" value="alpha/beta-Hydrolases"/>
    <property type="match status" value="1"/>
</dbReference>
<dbReference type="InterPro" id="IPR000639">
    <property type="entry name" value="Epox_hydrolase-like"/>
</dbReference>
<dbReference type="PRINTS" id="PR00412">
    <property type="entry name" value="EPOXHYDRLASE"/>
</dbReference>
<dbReference type="Proteomes" id="UP000585272">
    <property type="component" value="Unassembled WGS sequence"/>
</dbReference>
<comment type="caution">
    <text evidence="2">The sequence shown here is derived from an EMBL/GenBank/DDBJ whole genome shotgun (WGS) entry which is preliminary data.</text>
</comment>
<dbReference type="InterPro" id="IPR000073">
    <property type="entry name" value="AB_hydrolase_1"/>
</dbReference>
<reference evidence="2 3" key="1">
    <citation type="submission" date="2020-08" db="EMBL/GenBank/DDBJ databases">
        <title>Genomic Encyclopedia of Archaeal and Bacterial Type Strains, Phase II (KMG-II): from individual species to whole genera.</title>
        <authorList>
            <person name="Goeker M."/>
        </authorList>
    </citation>
    <scope>NUCLEOTIDE SEQUENCE [LARGE SCALE GENOMIC DNA]</scope>
    <source>
        <strain evidence="2 3">DSM 23288</strain>
    </source>
</reference>
<evidence type="ECO:0000313" key="2">
    <source>
        <dbReference type="EMBL" id="MBB4661204.1"/>
    </source>
</evidence>
<keyword evidence="3" id="KW-1185">Reference proteome</keyword>
<protein>
    <submittedName>
        <fullName evidence="2">Pimeloyl-ACP methyl ester carboxylesterase</fullName>
    </submittedName>
</protein>
<dbReference type="Gene3D" id="3.40.50.1820">
    <property type="entry name" value="alpha/beta hydrolase"/>
    <property type="match status" value="1"/>
</dbReference>
<dbReference type="PANTHER" id="PTHR43689:SF8">
    <property type="entry name" value="ALPHA_BETA-HYDROLASES SUPERFAMILY PROTEIN"/>
    <property type="match status" value="1"/>
</dbReference>
<evidence type="ECO:0000259" key="1">
    <source>
        <dbReference type="Pfam" id="PF12697"/>
    </source>
</evidence>
<evidence type="ECO:0000313" key="3">
    <source>
        <dbReference type="Proteomes" id="UP000585272"/>
    </source>
</evidence>
<dbReference type="AlphaFoldDB" id="A0A840IAQ9"/>
<gene>
    <name evidence="2" type="ORF">BDZ31_000777</name>
</gene>
<feature type="domain" description="AB hydrolase-1" evidence="1">
    <location>
        <begin position="28"/>
        <end position="294"/>
    </location>
</feature>
<dbReference type="GO" id="GO:0003824">
    <property type="term" value="F:catalytic activity"/>
    <property type="evidence" value="ECO:0007669"/>
    <property type="project" value="InterPro"/>
</dbReference>